<organism evidence="2 3">
    <name type="scientific">Mesorhabditis spiculigera</name>
    <dbReference type="NCBI Taxonomy" id="96644"/>
    <lineage>
        <taxon>Eukaryota</taxon>
        <taxon>Metazoa</taxon>
        <taxon>Ecdysozoa</taxon>
        <taxon>Nematoda</taxon>
        <taxon>Chromadorea</taxon>
        <taxon>Rhabditida</taxon>
        <taxon>Rhabditina</taxon>
        <taxon>Rhabditomorpha</taxon>
        <taxon>Rhabditoidea</taxon>
        <taxon>Rhabditidae</taxon>
        <taxon>Mesorhabditinae</taxon>
        <taxon>Mesorhabditis</taxon>
    </lineage>
</organism>
<sequence>MQRSLASLLIFALIMQLISCQACLSRSECPEGKRCCQPIRMRSRTGHPMPLVGNPFGTCRPFCIAGEMSGFSETATSHN</sequence>
<reference evidence="2" key="1">
    <citation type="submission" date="2023-06" db="EMBL/GenBank/DDBJ databases">
        <authorList>
            <person name="Delattre M."/>
        </authorList>
    </citation>
    <scope>NUCLEOTIDE SEQUENCE</scope>
    <source>
        <strain evidence="2">AF72</strain>
    </source>
</reference>
<comment type="caution">
    <text evidence="2">The sequence shown here is derived from an EMBL/GenBank/DDBJ whole genome shotgun (WGS) entry which is preliminary data.</text>
</comment>
<evidence type="ECO:0000256" key="1">
    <source>
        <dbReference type="SAM" id="SignalP"/>
    </source>
</evidence>
<dbReference type="AlphaFoldDB" id="A0AA36G751"/>
<accession>A0AA36G751</accession>
<keyword evidence="1" id="KW-0732">Signal</keyword>
<keyword evidence="3" id="KW-1185">Reference proteome</keyword>
<evidence type="ECO:0000313" key="3">
    <source>
        <dbReference type="Proteomes" id="UP001177023"/>
    </source>
</evidence>
<feature type="signal peptide" evidence="1">
    <location>
        <begin position="1"/>
        <end position="20"/>
    </location>
</feature>
<feature type="chain" id="PRO_5041223279" evidence="1">
    <location>
        <begin position="21"/>
        <end position="79"/>
    </location>
</feature>
<evidence type="ECO:0000313" key="2">
    <source>
        <dbReference type="EMBL" id="CAJ0582152.1"/>
    </source>
</evidence>
<dbReference type="Proteomes" id="UP001177023">
    <property type="component" value="Unassembled WGS sequence"/>
</dbReference>
<name>A0AA36G751_9BILA</name>
<dbReference type="EMBL" id="CATQJA010002664">
    <property type="protein sequence ID" value="CAJ0582152.1"/>
    <property type="molecule type" value="Genomic_DNA"/>
</dbReference>
<protein>
    <submittedName>
        <fullName evidence="2">Uncharacterized protein</fullName>
    </submittedName>
</protein>
<gene>
    <name evidence="2" type="ORF">MSPICULIGERA_LOCUS20294</name>
</gene>
<proteinExistence type="predicted"/>
<feature type="non-terminal residue" evidence="2">
    <location>
        <position position="1"/>
    </location>
</feature>